<dbReference type="EMBL" id="CAJFDI010000001">
    <property type="protein sequence ID" value="CAD5211607.1"/>
    <property type="molecule type" value="Genomic_DNA"/>
</dbReference>
<dbReference type="SMART" id="SM00192">
    <property type="entry name" value="LDLa"/>
    <property type="match status" value="1"/>
</dbReference>
<dbReference type="InterPro" id="IPR002172">
    <property type="entry name" value="LDrepeatLR_classA_rpt"/>
</dbReference>
<dbReference type="Proteomes" id="UP000582659">
    <property type="component" value="Unassembled WGS sequence"/>
</dbReference>
<name>A0A7I8XPY2_BURXY</name>
<evidence type="ECO:0000313" key="3">
    <source>
        <dbReference type="EMBL" id="CAD5211607.1"/>
    </source>
</evidence>
<dbReference type="GO" id="GO:0030297">
    <property type="term" value="F:transmembrane receptor protein tyrosine kinase activator activity"/>
    <property type="evidence" value="ECO:0007669"/>
    <property type="project" value="TreeGrafter"/>
</dbReference>
<dbReference type="OrthoDB" id="5870811at2759"/>
<organism evidence="3 4">
    <name type="scientific">Bursaphelenchus xylophilus</name>
    <name type="common">Pinewood nematode worm</name>
    <name type="synonym">Aphelenchoides xylophilus</name>
    <dbReference type="NCBI Taxonomy" id="6326"/>
    <lineage>
        <taxon>Eukaryota</taxon>
        <taxon>Metazoa</taxon>
        <taxon>Ecdysozoa</taxon>
        <taxon>Nematoda</taxon>
        <taxon>Chromadorea</taxon>
        <taxon>Rhabditida</taxon>
        <taxon>Tylenchina</taxon>
        <taxon>Tylenchomorpha</taxon>
        <taxon>Aphelenchoidea</taxon>
        <taxon>Aphelenchoididae</taxon>
        <taxon>Bursaphelenchus</taxon>
    </lineage>
</organism>
<dbReference type="PANTHER" id="PTHR21105">
    <property type="entry name" value="GH16255P"/>
    <property type="match status" value="1"/>
</dbReference>
<evidence type="ECO:0000313" key="4">
    <source>
        <dbReference type="Proteomes" id="UP000659654"/>
    </source>
</evidence>
<dbReference type="Gene3D" id="4.10.400.10">
    <property type="entry name" value="Low-density Lipoprotein Receptor"/>
    <property type="match status" value="1"/>
</dbReference>
<dbReference type="InterPro" id="IPR023415">
    <property type="entry name" value="LDLR_class-A_CS"/>
</dbReference>
<dbReference type="SMR" id="A0A7I8XPY2"/>
<keyword evidence="4" id="KW-1185">Reference proteome</keyword>
<dbReference type="PROSITE" id="PS50068">
    <property type="entry name" value="LDLRA_2"/>
    <property type="match status" value="1"/>
</dbReference>
<dbReference type="CDD" id="cd00112">
    <property type="entry name" value="LDLa"/>
    <property type="match status" value="1"/>
</dbReference>
<dbReference type="AlphaFoldDB" id="A0A7I8XPY2"/>
<sequence>MYFLMDASRARPVLLLPPLPPVPEQSAGDAEGAVNADFSSMSGRSLGAGPSPRAILSLLCILAPLICCATMPPNATEIQQRKQQALHTIKKTLETYSDEAIKRMLGPGSLPLKEEISENRVEKTVEKIDTTTPHPEEEPSDSLRGVFRVRADITSSSSALDEDVASPRHHRHARYSDWTAVGHHHRRRRKGCPPMHGKDQLLCPSRNTHRYDVCISREQLCDHIVDCPDGEDEDPKQCFFYKPLDDQLKTLSHAVLLLVDNVMANGQLGRNEL</sequence>
<dbReference type="PROSITE" id="PS01209">
    <property type="entry name" value="LDLRA_1"/>
    <property type="match status" value="1"/>
</dbReference>
<keyword evidence="1" id="KW-1015">Disulfide bond</keyword>
<dbReference type="GO" id="GO:0043195">
    <property type="term" value="C:terminal bouton"/>
    <property type="evidence" value="ECO:0007669"/>
    <property type="project" value="TreeGrafter"/>
</dbReference>
<accession>A0A7I8XPY2</accession>
<dbReference type="Proteomes" id="UP000659654">
    <property type="component" value="Unassembled WGS sequence"/>
</dbReference>
<reference evidence="3" key="1">
    <citation type="submission" date="2020-09" db="EMBL/GenBank/DDBJ databases">
        <authorList>
            <person name="Kikuchi T."/>
        </authorList>
    </citation>
    <scope>NUCLEOTIDE SEQUENCE</scope>
    <source>
        <strain evidence="3">Ka4C1</strain>
    </source>
</reference>
<comment type="caution">
    <text evidence="2">Lacks conserved residue(s) required for the propagation of feature annotation.</text>
</comment>
<dbReference type="InterPro" id="IPR036055">
    <property type="entry name" value="LDL_receptor-like_sf"/>
</dbReference>
<protein>
    <submittedName>
        <fullName evidence="3">(pine wood nematode) hypothetical protein</fullName>
    </submittedName>
</protein>
<evidence type="ECO:0000256" key="2">
    <source>
        <dbReference type="PROSITE-ProRule" id="PRU00124"/>
    </source>
</evidence>
<dbReference type="PANTHER" id="PTHR21105:SF0">
    <property type="entry name" value="GH16255P"/>
    <property type="match status" value="1"/>
</dbReference>
<gene>
    <name evidence="3" type="ORF">BXYJ_LOCUS2513</name>
</gene>
<evidence type="ECO:0000256" key="1">
    <source>
        <dbReference type="ARBA" id="ARBA00023157"/>
    </source>
</evidence>
<proteinExistence type="predicted"/>
<dbReference type="SUPFAM" id="SSF57424">
    <property type="entry name" value="LDL receptor-like module"/>
    <property type="match status" value="1"/>
</dbReference>
<comment type="caution">
    <text evidence="3">The sequence shown here is derived from an EMBL/GenBank/DDBJ whole genome shotgun (WGS) entry which is preliminary data.</text>
</comment>
<dbReference type="GO" id="GO:0043410">
    <property type="term" value="P:positive regulation of MAPK cascade"/>
    <property type="evidence" value="ECO:0007669"/>
    <property type="project" value="TreeGrafter"/>
</dbReference>
<dbReference type="EMBL" id="CAJFCV020000001">
    <property type="protein sequence ID" value="CAG9088709.1"/>
    <property type="molecule type" value="Genomic_DNA"/>
</dbReference>